<dbReference type="EMBL" id="JANIPJ010000013">
    <property type="protein sequence ID" value="MCR2805824.1"/>
    <property type="molecule type" value="Genomic_DNA"/>
</dbReference>
<organism evidence="2 3">
    <name type="scientific">Paenibacillus soyae</name>
    <dbReference type="NCBI Taxonomy" id="2969249"/>
    <lineage>
        <taxon>Bacteria</taxon>
        <taxon>Bacillati</taxon>
        <taxon>Bacillota</taxon>
        <taxon>Bacilli</taxon>
        <taxon>Bacillales</taxon>
        <taxon>Paenibacillaceae</taxon>
        <taxon>Paenibacillus</taxon>
    </lineage>
</organism>
<feature type="transmembrane region" description="Helical" evidence="1">
    <location>
        <begin position="107"/>
        <end position="130"/>
    </location>
</feature>
<keyword evidence="1" id="KW-0812">Transmembrane</keyword>
<dbReference type="AlphaFoldDB" id="A0A9X2MS57"/>
<comment type="caution">
    <text evidence="2">The sequence shown here is derived from an EMBL/GenBank/DDBJ whole genome shotgun (WGS) entry which is preliminary data.</text>
</comment>
<name>A0A9X2MS57_9BACL</name>
<evidence type="ECO:0000313" key="3">
    <source>
        <dbReference type="Proteomes" id="UP001141950"/>
    </source>
</evidence>
<feature type="transmembrane region" description="Helical" evidence="1">
    <location>
        <begin position="25"/>
        <end position="46"/>
    </location>
</feature>
<feature type="transmembrane region" description="Helical" evidence="1">
    <location>
        <begin position="151"/>
        <end position="173"/>
    </location>
</feature>
<keyword evidence="1" id="KW-1133">Transmembrane helix</keyword>
<dbReference type="Proteomes" id="UP001141950">
    <property type="component" value="Unassembled WGS sequence"/>
</dbReference>
<evidence type="ECO:0000313" key="2">
    <source>
        <dbReference type="EMBL" id="MCR2805824.1"/>
    </source>
</evidence>
<keyword evidence="3" id="KW-1185">Reference proteome</keyword>
<sequence length="174" mass="19843">MVIPLTGCLLLLVEPSPKDTYLTGALLYGALLLFECWGFFFPKHMLFMHGPRFMREIAEYEREKLGKKQDREGRIVRLIAFAFLLGNQLVAFNRIRDNDPMQFRDVTAFWGIMAIVVLILTLMVNAGILYRIHKIDNTEPGQFRWFTLKSLALGIVLGLVSVFLMSAGFGLVLN</sequence>
<gene>
    <name evidence="2" type="ORF">NQZ67_18235</name>
</gene>
<keyword evidence="1" id="KW-0472">Membrane</keyword>
<feature type="transmembrane region" description="Helical" evidence="1">
    <location>
        <begin position="75"/>
        <end position="95"/>
    </location>
</feature>
<evidence type="ECO:0000256" key="1">
    <source>
        <dbReference type="SAM" id="Phobius"/>
    </source>
</evidence>
<reference evidence="2" key="1">
    <citation type="submission" date="2022-08" db="EMBL/GenBank/DDBJ databases">
        <title>The genomic sequence of strain Paenibacillus sp. SCIV0701.</title>
        <authorList>
            <person name="Zhao H."/>
        </authorList>
    </citation>
    <scope>NUCLEOTIDE SEQUENCE</scope>
    <source>
        <strain evidence="2">SCIV0701</strain>
    </source>
</reference>
<protein>
    <submittedName>
        <fullName evidence="2">Uncharacterized protein</fullName>
    </submittedName>
</protein>
<dbReference type="RefSeq" id="WP_257448701.1">
    <property type="nucleotide sequence ID" value="NZ_JANIPJ010000013.1"/>
</dbReference>
<proteinExistence type="predicted"/>
<accession>A0A9X2MS57</accession>